<evidence type="ECO:0000313" key="3">
    <source>
        <dbReference type="Proteomes" id="UP000007148"/>
    </source>
</evidence>
<dbReference type="eggNOG" id="ENOG502SBT3">
    <property type="taxonomic scope" value="Eukaryota"/>
</dbReference>
<dbReference type="SUPFAM" id="SSF47473">
    <property type="entry name" value="EF-hand"/>
    <property type="match status" value="1"/>
</dbReference>
<dbReference type="EMBL" id="CAFZ01000059">
    <property type="protein sequence ID" value="CCA69620.1"/>
    <property type="molecule type" value="Genomic_DNA"/>
</dbReference>
<proteinExistence type="predicted"/>
<comment type="caution">
    <text evidence="2">The sequence shown here is derived from an EMBL/GenBank/DDBJ whole genome shotgun (WGS) entry which is preliminary data.</text>
</comment>
<dbReference type="AlphaFoldDB" id="G4TE90"/>
<organism evidence="2 3">
    <name type="scientific">Serendipita indica (strain DSM 11827)</name>
    <name type="common">Root endophyte fungus</name>
    <name type="synonym">Piriformospora indica</name>
    <dbReference type="NCBI Taxonomy" id="1109443"/>
    <lineage>
        <taxon>Eukaryota</taxon>
        <taxon>Fungi</taxon>
        <taxon>Dikarya</taxon>
        <taxon>Basidiomycota</taxon>
        <taxon>Agaricomycotina</taxon>
        <taxon>Agaricomycetes</taxon>
        <taxon>Sebacinales</taxon>
        <taxon>Serendipitaceae</taxon>
        <taxon>Serendipita</taxon>
    </lineage>
</organism>
<reference evidence="2 3" key="1">
    <citation type="journal article" date="2011" name="PLoS Pathog.">
        <title>Endophytic Life Strategies Decoded by Genome and Transcriptome Analyses of the Mutualistic Root Symbiont Piriformospora indica.</title>
        <authorList>
            <person name="Zuccaro A."/>
            <person name="Lahrmann U."/>
            <person name="Guldener U."/>
            <person name="Langen G."/>
            <person name="Pfiffi S."/>
            <person name="Biedenkopf D."/>
            <person name="Wong P."/>
            <person name="Samans B."/>
            <person name="Grimm C."/>
            <person name="Basiewicz M."/>
            <person name="Murat C."/>
            <person name="Martin F."/>
            <person name="Kogel K.H."/>
        </authorList>
    </citation>
    <scope>NUCLEOTIDE SEQUENCE [LARGE SCALE GENOMIC DNA]</scope>
    <source>
        <strain evidence="2 3">DSM 11827</strain>
    </source>
</reference>
<keyword evidence="3" id="KW-1185">Reference proteome</keyword>
<dbReference type="Proteomes" id="UP000007148">
    <property type="component" value="Unassembled WGS sequence"/>
</dbReference>
<gene>
    <name evidence="2" type="ORF">PIIN_03559</name>
</gene>
<name>G4TE90_SERID</name>
<dbReference type="Gene3D" id="1.10.238.10">
    <property type="entry name" value="EF-hand"/>
    <property type="match status" value="1"/>
</dbReference>
<evidence type="ECO:0008006" key="4">
    <source>
        <dbReference type="Google" id="ProtNLM"/>
    </source>
</evidence>
<feature type="region of interest" description="Disordered" evidence="1">
    <location>
        <begin position="137"/>
        <end position="206"/>
    </location>
</feature>
<dbReference type="HOGENOM" id="CLU_047855_0_0_1"/>
<dbReference type="InParanoid" id="G4TE90"/>
<feature type="compositionally biased region" description="Basic residues" evidence="1">
    <location>
        <begin position="175"/>
        <end position="185"/>
    </location>
</feature>
<sequence>MSHSKSVIKRINEAFDQAIRDLNVLEMPSSAPARDMARASDMGTPDAAGGFIQDSISTSGGFVIEDDEQRTSGDAQTATHIPLAAIPSALQLLDLPPNDEQVSELFRNAAGRSSSFENMVSREDFINVCEILLSMSDDQASEQEESPSSESSEEDLDFQNAYDGSTSDDSEGASKKHPTRRRKPLQSKADAMEAESPHSKKPLTRRQKAVCREAFRLFFPDVKDEELSSQRIMIKDISRVSSLTKERLTAEEVVEMLEEFSTAPDKSMSLSDFETMMIATKLA</sequence>
<dbReference type="OrthoDB" id="2530165at2759"/>
<dbReference type="OMA" id="FINVCEI"/>
<evidence type="ECO:0000256" key="1">
    <source>
        <dbReference type="SAM" id="MobiDB-lite"/>
    </source>
</evidence>
<feature type="compositionally biased region" description="Acidic residues" evidence="1">
    <location>
        <begin position="139"/>
        <end position="157"/>
    </location>
</feature>
<dbReference type="InterPro" id="IPR011992">
    <property type="entry name" value="EF-hand-dom_pair"/>
</dbReference>
<evidence type="ECO:0000313" key="2">
    <source>
        <dbReference type="EMBL" id="CCA69620.1"/>
    </source>
</evidence>
<protein>
    <recommendedName>
        <fullName evidence="4">EF-hand domain-containing protein</fullName>
    </recommendedName>
</protein>
<accession>G4TE90</accession>